<dbReference type="SUPFAM" id="SSF50814">
    <property type="entry name" value="Lipocalins"/>
    <property type="match status" value="1"/>
</dbReference>
<dbReference type="AlphaFoldDB" id="A0A5B8TW98"/>
<evidence type="ECO:0000259" key="4">
    <source>
        <dbReference type="Pfam" id="PF00061"/>
    </source>
</evidence>
<dbReference type="PIRSF" id="PIRSF036893">
    <property type="entry name" value="Lipocalin_ApoD"/>
    <property type="match status" value="1"/>
</dbReference>
<evidence type="ECO:0000313" key="5">
    <source>
        <dbReference type="EMBL" id="QEA69215.1"/>
    </source>
</evidence>
<feature type="domain" description="Lipocalin/cytosolic fatty-acid binding" evidence="4">
    <location>
        <begin position="49"/>
        <end position="190"/>
    </location>
</feature>
<dbReference type="EMBL" id="MH732742">
    <property type="protein sequence ID" value="QEA69215.1"/>
    <property type="molecule type" value="mRNA"/>
</dbReference>
<dbReference type="InterPro" id="IPR022271">
    <property type="entry name" value="Lipocalin_ApoD"/>
</dbReference>
<protein>
    <submittedName>
        <fullName evidence="5">Crustacyanin-A1</fullName>
    </submittedName>
</protein>
<dbReference type="GO" id="GO:0000302">
    <property type="term" value="P:response to reactive oxygen species"/>
    <property type="evidence" value="ECO:0007669"/>
    <property type="project" value="TreeGrafter"/>
</dbReference>
<evidence type="ECO:0000256" key="2">
    <source>
        <dbReference type="ARBA" id="ARBA00023157"/>
    </source>
</evidence>
<dbReference type="GO" id="GO:0005737">
    <property type="term" value="C:cytoplasm"/>
    <property type="evidence" value="ECO:0007669"/>
    <property type="project" value="TreeGrafter"/>
</dbReference>
<dbReference type="InterPro" id="IPR003057">
    <property type="entry name" value="Invtbrt_color"/>
</dbReference>
<dbReference type="SMR" id="A0A5B8TW98"/>
<reference evidence="5" key="1">
    <citation type="submission" date="2018-08" db="EMBL/GenBank/DDBJ databases">
        <authorList>
            <person name="Gao H."/>
            <person name="Ma H."/>
        </authorList>
    </citation>
    <scope>NUCLEOTIDE SEQUENCE</scope>
</reference>
<dbReference type="Pfam" id="PF00061">
    <property type="entry name" value="Lipocalin"/>
    <property type="match status" value="1"/>
</dbReference>
<feature type="chain" id="PRO_5023584880" evidence="3">
    <location>
        <begin position="20"/>
        <end position="196"/>
    </location>
</feature>
<dbReference type="InterPro" id="IPR000566">
    <property type="entry name" value="Lipocln_cytosolic_FA-bd_dom"/>
</dbReference>
<comment type="similarity">
    <text evidence="1 3">Belongs to the calycin superfamily. Lipocalin family.</text>
</comment>
<dbReference type="InterPro" id="IPR012674">
    <property type="entry name" value="Calycin"/>
</dbReference>
<accession>A0A5B8TW98</accession>
<keyword evidence="2" id="KW-1015">Disulfide bond</keyword>
<dbReference type="PANTHER" id="PTHR10612">
    <property type="entry name" value="APOLIPOPROTEIN D"/>
    <property type="match status" value="1"/>
</dbReference>
<dbReference type="PANTHER" id="PTHR10612:SF34">
    <property type="entry name" value="APOLIPOPROTEIN D"/>
    <property type="match status" value="1"/>
</dbReference>
<proteinExistence type="evidence at transcript level"/>
<dbReference type="GO" id="GO:0031409">
    <property type="term" value="F:pigment binding"/>
    <property type="evidence" value="ECO:0007669"/>
    <property type="project" value="InterPro"/>
</dbReference>
<feature type="signal peptide" evidence="3">
    <location>
        <begin position="1"/>
        <end position="19"/>
    </location>
</feature>
<evidence type="ECO:0000256" key="1">
    <source>
        <dbReference type="ARBA" id="ARBA00006889"/>
    </source>
</evidence>
<dbReference type="Gene3D" id="2.40.128.20">
    <property type="match status" value="1"/>
</dbReference>
<evidence type="ECO:0000256" key="3">
    <source>
        <dbReference type="PIRNR" id="PIRNR036893"/>
    </source>
</evidence>
<dbReference type="GO" id="GO:0006629">
    <property type="term" value="P:lipid metabolic process"/>
    <property type="evidence" value="ECO:0007669"/>
    <property type="project" value="TreeGrafter"/>
</dbReference>
<sequence>MKMVGFFLLVLGIVGSVISEETPDIPEFLQRGNCAKVSVLPKFDLRRYSGRWYQTDVIEIPYQPYTKCINSFYEYSEPKYGFNVRTAGLTPEGEHLKKEGKIYPTERFPASHMLIDFPTVMGYPYEVIDTDYDTYSCVYSCVDWNAYKTEFAFVFSRTPENNGPATAKCKSVFSKRGIDFSKFVAVPHTDECVYRA</sequence>
<name>A0A5B8TW98_PALCI</name>
<dbReference type="PRINTS" id="PR01273">
    <property type="entry name" value="INVTBRTCOLOR"/>
</dbReference>
<organism evidence="5">
    <name type="scientific">Palaemon carinicauda</name>
    <name type="common">Ridgetail white prawn</name>
    <name type="synonym">Exopalaemon carinicauda</name>
    <dbReference type="NCBI Taxonomy" id="392227"/>
    <lineage>
        <taxon>Eukaryota</taxon>
        <taxon>Metazoa</taxon>
        <taxon>Ecdysozoa</taxon>
        <taxon>Arthropoda</taxon>
        <taxon>Crustacea</taxon>
        <taxon>Multicrustacea</taxon>
        <taxon>Malacostraca</taxon>
        <taxon>Eumalacostraca</taxon>
        <taxon>Eucarida</taxon>
        <taxon>Decapoda</taxon>
        <taxon>Pleocyemata</taxon>
        <taxon>Caridea</taxon>
        <taxon>Palaemonoidea</taxon>
        <taxon>Palaemonidae</taxon>
        <taxon>Palaemon</taxon>
    </lineage>
</organism>
<keyword evidence="3" id="KW-0732">Signal</keyword>